<proteinExistence type="predicted"/>
<dbReference type="InterPro" id="IPR036388">
    <property type="entry name" value="WH-like_DNA-bd_sf"/>
</dbReference>
<dbReference type="Pfam" id="PF07729">
    <property type="entry name" value="FCD"/>
    <property type="match status" value="1"/>
</dbReference>
<keyword evidence="3" id="KW-0804">Transcription</keyword>
<reference evidence="5 6" key="1">
    <citation type="journal article" date="2015" name="Stand. Genomic Sci.">
        <title>Genomic Encyclopedia of Bacterial and Archaeal Type Strains, Phase III: the genomes of soil and plant-associated and newly described type strains.</title>
        <authorList>
            <person name="Whitman W.B."/>
            <person name="Woyke T."/>
            <person name="Klenk H.P."/>
            <person name="Zhou Y."/>
            <person name="Lilburn T.G."/>
            <person name="Beck B.J."/>
            <person name="De Vos P."/>
            <person name="Vandamme P."/>
            <person name="Eisen J.A."/>
            <person name="Garrity G."/>
            <person name="Hugenholtz P."/>
            <person name="Kyrpides N.C."/>
        </authorList>
    </citation>
    <scope>NUCLEOTIDE SEQUENCE [LARGE SCALE GENOMIC DNA]</scope>
    <source>
        <strain evidence="5 6">S2T63</strain>
    </source>
</reference>
<evidence type="ECO:0000313" key="6">
    <source>
        <dbReference type="Proteomes" id="UP000273158"/>
    </source>
</evidence>
<dbReference type="InterPro" id="IPR000524">
    <property type="entry name" value="Tscrpt_reg_HTH_GntR"/>
</dbReference>
<organism evidence="5 6">
    <name type="scientific">Microbacterium telephonicum</name>
    <dbReference type="NCBI Taxonomy" id="1714841"/>
    <lineage>
        <taxon>Bacteria</taxon>
        <taxon>Bacillati</taxon>
        <taxon>Actinomycetota</taxon>
        <taxon>Actinomycetes</taxon>
        <taxon>Micrococcales</taxon>
        <taxon>Microbacteriaceae</taxon>
        <taxon>Microbacterium</taxon>
    </lineage>
</organism>
<dbReference type="CDD" id="cd07377">
    <property type="entry name" value="WHTH_GntR"/>
    <property type="match status" value="1"/>
</dbReference>
<dbReference type="GO" id="GO:0003700">
    <property type="term" value="F:DNA-binding transcription factor activity"/>
    <property type="evidence" value="ECO:0007669"/>
    <property type="project" value="InterPro"/>
</dbReference>
<keyword evidence="2" id="KW-0238">DNA-binding</keyword>
<dbReference type="Proteomes" id="UP000273158">
    <property type="component" value="Unassembled WGS sequence"/>
</dbReference>
<dbReference type="PROSITE" id="PS50949">
    <property type="entry name" value="HTH_GNTR"/>
    <property type="match status" value="1"/>
</dbReference>
<dbReference type="Gene3D" id="1.10.10.10">
    <property type="entry name" value="Winged helix-like DNA-binding domain superfamily/Winged helix DNA-binding domain"/>
    <property type="match status" value="1"/>
</dbReference>
<dbReference type="InterPro" id="IPR008920">
    <property type="entry name" value="TF_FadR/GntR_C"/>
</dbReference>
<dbReference type="PRINTS" id="PR00035">
    <property type="entry name" value="HTHGNTR"/>
</dbReference>
<protein>
    <submittedName>
        <fullName evidence="5">GntR family transcriptional regulator</fullName>
    </submittedName>
</protein>
<gene>
    <name evidence="5" type="ORF">C7474_0154</name>
</gene>
<evidence type="ECO:0000256" key="1">
    <source>
        <dbReference type="ARBA" id="ARBA00023015"/>
    </source>
</evidence>
<dbReference type="OrthoDB" id="8680240at2"/>
<evidence type="ECO:0000313" key="5">
    <source>
        <dbReference type="EMBL" id="RLK52222.1"/>
    </source>
</evidence>
<dbReference type="GO" id="GO:0043565">
    <property type="term" value="F:sequence-specific DNA binding"/>
    <property type="evidence" value="ECO:0007669"/>
    <property type="project" value="InterPro"/>
</dbReference>
<comment type="caution">
    <text evidence="5">The sequence shown here is derived from an EMBL/GenBank/DDBJ whole genome shotgun (WGS) entry which is preliminary data.</text>
</comment>
<feature type="domain" description="HTH gntR-type" evidence="4">
    <location>
        <begin position="14"/>
        <end position="81"/>
    </location>
</feature>
<dbReference type="InterPro" id="IPR000485">
    <property type="entry name" value="AsnC-type_HTH_dom"/>
</dbReference>
<dbReference type="Pfam" id="PF00392">
    <property type="entry name" value="GntR"/>
    <property type="match status" value="1"/>
</dbReference>
<keyword evidence="1" id="KW-0805">Transcription regulation</keyword>
<dbReference type="AlphaFoldDB" id="A0A498C8Y4"/>
<name>A0A498C8Y4_9MICO</name>
<dbReference type="PRINTS" id="PR00033">
    <property type="entry name" value="HTHASNC"/>
</dbReference>
<sequence length="213" mass="23220">MSATLDPIELTSGMILGDEVYRTIGAAILDGRLAPGVRLRDVDLAQQLGISRTPVREALQRLERFGLVEIAVGRYTRVSVPDDKLRHDTGEFTALFMGNALRLAVRSATDAQLAEMLVLADAVVDAAGQADALLLFERSTTMFVAVTRATGNSVFIGIIGEAALAIQRNLRGWVPFMACPIERAAHYTLLRDAIARRDADEAERLLRHLHGVD</sequence>
<evidence type="ECO:0000259" key="4">
    <source>
        <dbReference type="PROSITE" id="PS50949"/>
    </source>
</evidence>
<dbReference type="Gene3D" id="1.20.120.530">
    <property type="entry name" value="GntR ligand-binding domain-like"/>
    <property type="match status" value="1"/>
</dbReference>
<dbReference type="SUPFAM" id="SSF48008">
    <property type="entry name" value="GntR ligand-binding domain-like"/>
    <property type="match status" value="1"/>
</dbReference>
<accession>A0A498C8Y4</accession>
<dbReference type="InterPro" id="IPR036390">
    <property type="entry name" value="WH_DNA-bd_sf"/>
</dbReference>
<dbReference type="PANTHER" id="PTHR43537">
    <property type="entry name" value="TRANSCRIPTIONAL REGULATOR, GNTR FAMILY"/>
    <property type="match status" value="1"/>
</dbReference>
<keyword evidence="6" id="KW-1185">Reference proteome</keyword>
<evidence type="ECO:0000256" key="2">
    <source>
        <dbReference type="ARBA" id="ARBA00023125"/>
    </source>
</evidence>
<dbReference type="EMBL" id="RCDB01000001">
    <property type="protein sequence ID" value="RLK52222.1"/>
    <property type="molecule type" value="Genomic_DNA"/>
</dbReference>
<evidence type="ECO:0000256" key="3">
    <source>
        <dbReference type="ARBA" id="ARBA00023163"/>
    </source>
</evidence>
<dbReference type="SMART" id="SM00345">
    <property type="entry name" value="HTH_GNTR"/>
    <property type="match status" value="1"/>
</dbReference>
<dbReference type="PANTHER" id="PTHR43537:SF52">
    <property type="entry name" value="FATTY ACID METABOLISM REGULATOR PROTEIN"/>
    <property type="match status" value="1"/>
</dbReference>
<dbReference type="RefSeq" id="WP_121056761.1">
    <property type="nucleotide sequence ID" value="NZ_RCDB01000001.1"/>
</dbReference>
<dbReference type="InterPro" id="IPR011711">
    <property type="entry name" value="GntR_C"/>
</dbReference>
<dbReference type="SUPFAM" id="SSF46785">
    <property type="entry name" value="Winged helix' DNA-binding domain"/>
    <property type="match status" value="1"/>
</dbReference>